<evidence type="ECO:0000256" key="2">
    <source>
        <dbReference type="ARBA" id="ARBA00006270"/>
    </source>
</evidence>
<dbReference type="PANTHER" id="PTHR47977">
    <property type="entry name" value="RAS-RELATED PROTEIN RAB"/>
    <property type="match status" value="1"/>
</dbReference>
<dbReference type="GO" id="GO:0042073">
    <property type="term" value="P:intraciliary transport"/>
    <property type="evidence" value="ECO:0000318"/>
    <property type="project" value="GO_Central"/>
</dbReference>
<dbReference type="GO" id="GO:0016192">
    <property type="term" value="P:vesicle-mediated transport"/>
    <property type="evidence" value="ECO:0000318"/>
    <property type="project" value="GO_Central"/>
</dbReference>
<dbReference type="SUPFAM" id="SSF52540">
    <property type="entry name" value="P-loop containing nucleoside triphosphate hydrolases"/>
    <property type="match status" value="1"/>
</dbReference>
<dbReference type="PROSITE" id="PS51421">
    <property type="entry name" value="RAS"/>
    <property type="match status" value="1"/>
</dbReference>
<evidence type="ECO:0000256" key="4">
    <source>
        <dbReference type="ARBA" id="ARBA00022846"/>
    </source>
</evidence>
<dbReference type="OMA" id="KMWGQPS"/>
<dbReference type="PRINTS" id="PR00449">
    <property type="entry name" value="RASTRNSFRMNG"/>
</dbReference>
<evidence type="ECO:0000313" key="8">
    <source>
        <dbReference type="EMBL" id="EDV20668.1"/>
    </source>
</evidence>
<dbReference type="InterPro" id="IPR027417">
    <property type="entry name" value="P-loop_NTPase"/>
</dbReference>
<dbReference type="Pfam" id="PF00071">
    <property type="entry name" value="Ras"/>
    <property type="match status" value="1"/>
</dbReference>
<dbReference type="GO" id="GO:0031514">
    <property type="term" value="C:motile cilium"/>
    <property type="evidence" value="ECO:0007669"/>
    <property type="project" value="UniProtKB-SubCell"/>
</dbReference>
<keyword evidence="5" id="KW-0969">Cilium</keyword>
<gene>
    <name evidence="8" type="ORF">TRIADDRAFT_36591</name>
</gene>
<dbReference type="eggNOG" id="KOG0079">
    <property type="taxonomic scope" value="Eukaryota"/>
</dbReference>
<dbReference type="AlphaFoldDB" id="B3S9A2"/>
<dbReference type="SMART" id="SM00174">
    <property type="entry name" value="RHO"/>
    <property type="match status" value="1"/>
</dbReference>
<evidence type="ECO:0008006" key="10">
    <source>
        <dbReference type="Google" id="ProtNLM"/>
    </source>
</evidence>
<evidence type="ECO:0000256" key="6">
    <source>
        <dbReference type="ARBA" id="ARBA00023134"/>
    </source>
</evidence>
<dbReference type="EMBL" id="DS985258">
    <property type="protein sequence ID" value="EDV20668.1"/>
    <property type="molecule type" value="Genomic_DNA"/>
</dbReference>
<protein>
    <recommendedName>
        <fullName evidence="10">Intraflagellar transport protein 27 homolog</fullName>
    </recommendedName>
</protein>
<dbReference type="InterPro" id="IPR050227">
    <property type="entry name" value="Rab"/>
</dbReference>
<comment type="similarity">
    <text evidence="2">Belongs to the small GTPase superfamily. Rab family.</text>
</comment>
<sequence>MTLLRAKCIIAGDDTVGKSALTQVFHSDGTHYPKNYLMTTGIELIVKSITVPNTKATVELYIYDSGGKEMFSDHVISNWDGIDVFLLVFDVTNPQSLINCEKWLERIKDKSYNNHLMGAVVANKIDLKGRRDVDTNAGSEFAKKHNLEYFECSAKENLNIEEPFKAIAQSFHSHYEECLEKFKCV</sequence>
<dbReference type="RefSeq" id="XP_002116868.1">
    <property type="nucleotide sequence ID" value="XM_002116832.1"/>
</dbReference>
<dbReference type="GeneID" id="6758024"/>
<dbReference type="OrthoDB" id="265044at2759"/>
<dbReference type="GO" id="GO:0005929">
    <property type="term" value="C:cilium"/>
    <property type="evidence" value="ECO:0000318"/>
    <property type="project" value="GO_Central"/>
</dbReference>
<keyword evidence="9" id="KW-1185">Reference proteome</keyword>
<dbReference type="HOGENOM" id="CLU_041217_10_6_1"/>
<evidence type="ECO:0000256" key="1">
    <source>
        <dbReference type="ARBA" id="ARBA00004230"/>
    </source>
</evidence>
<keyword evidence="4" id="KW-0282">Flagellum</keyword>
<organism evidence="8 9">
    <name type="scientific">Trichoplax adhaerens</name>
    <name type="common">Trichoplax reptans</name>
    <dbReference type="NCBI Taxonomy" id="10228"/>
    <lineage>
        <taxon>Eukaryota</taxon>
        <taxon>Metazoa</taxon>
        <taxon>Placozoa</taxon>
        <taxon>Uniplacotomia</taxon>
        <taxon>Trichoplacea</taxon>
        <taxon>Trichoplacidae</taxon>
        <taxon>Trichoplax</taxon>
    </lineage>
</organism>
<dbReference type="SMART" id="SM00173">
    <property type="entry name" value="RAS"/>
    <property type="match status" value="1"/>
</dbReference>
<dbReference type="KEGG" id="tad:TRIADDRAFT_36591"/>
<evidence type="ECO:0000256" key="7">
    <source>
        <dbReference type="ARBA" id="ARBA00023273"/>
    </source>
</evidence>
<dbReference type="InParanoid" id="B3S9A2"/>
<dbReference type="GO" id="GO:0005525">
    <property type="term" value="F:GTP binding"/>
    <property type="evidence" value="ECO:0000318"/>
    <property type="project" value="GO_Central"/>
</dbReference>
<name>B3S9A2_TRIAD</name>
<keyword evidence="6" id="KW-0342">GTP-binding</keyword>
<dbReference type="Proteomes" id="UP000009022">
    <property type="component" value="Unassembled WGS sequence"/>
</dbReference>
<dbReference type="FunFam" id="3.40.50.300:FF:001684">
    <property type="entry name" value="Intraflagellar transport 27 homolog (Chlamydomonas)"/>
    <property type="match status" value="1"/>
</dbReference>
<reference evidence="8 9" key="1">
    <citation type="journal article" date="2008" name="Nature">
        <title>The Trichoplax genome and the nature of placozoans.</title>
        <authorList>
            <person name="Srivastava M."/>
            <person name="Begovic E."/>
            <person name="Chapman J."/>
            <person name="Putnam N.H."/>
            <person name="Hellsten U."/>
            <person name="Kawashima T."/>
            <person name="Kuo A."/>
            <person name="Mitros T."/>
            <person name="Salamov A."/>
            <person name="Carpenter M.L."/>
            <person name="Signorovitch A.Y."/>
            <person name="Moreno M.A."/>
            <person name="Kamm K."/>
            <person name="Grimwood J."/>
            <person name="Schmutz J."/>
            <person name="Shapiro H."/>
            <person name="Grigoriev I.V."/>
            <person name="Buss L.W."/>
            <person name="Schierwater B."/>
            <person name="Dellaporta S.L."/>
            <person name="Rokhsar D.S."/>
        </authorList>
    </citation>
    <scope>NUCLEOTIDE SEQUENCE [LARGE SCALE GENOMIC DNA]</scope>
    <source>
        <strain evidence="8 9">Grell-BS-1999</strain>
    </source>
</reference>
<dbReference type="FunCoup" id="B3S9A2">
    <property type="interactions" value="735"/>
</dbReference>
<dbReference type="PhylomeDB" id="B3S9A2"/>
<dbReference type="CTD" id="6758024"/>
<dbReference type="GO" id="GO:0005794">
    <property type="term" value="C:Golgi apparatus"/>
    <property type="evidence" value="ECO:0000318"/>
    <property type="project" value="GO_Central"/>
</dbReference>
<dbReference type="NCBIfam" id="TIGR00231">
    <property type="entry name" value="small_GTP"/>
    <property type="match status" value="1"/>
</dbReference>
<keyword evidence="3" id="KW-0547">Nucleotide-binding</keyword>
<dbReference type="STRING" id="10228.B3S9A2"/>
<evidence type="ECO:0000256" key="5">
    <source>
        <dbReference type="ARBA" id="ARBA00023069"/>
    </source>
</evidence>
<evidence type="ECO:0000256" key="3">
    <source>
        <dbReference type="ARBA" id="ARBA00022741"/>
    </source>
</evidence>
<dbReference type="InterPro" id="IPR005225">
    <property type="entry name" value="Small_GTP-bd"/>
</dbReference>
<dbReference type="SMART" id="SM00175">
    <property type="entry name" value="RAB"/>
    <property type="match status" value="1"/>
</dbReference>
<dbReference type="GO" id="GO:0030992">
    <property type="term" value="C:intraciliary transport particle B"/>
    <property type="evidence" value="ECO:0000318"/>
    <property type="project" value="GO_Central"/>
</dbReference>
<dbReference type="GO" id="GO:0000139">
    <property type="term" value="C:Golgi membrane"/>
    <property type="evidence" value="ECO:0000318"/>
    <property type="project" value="GO_Central"/>
</dbReference>
<dbReference type="PROSITE" id="PS51419">
    <property type="entry name" value="RAB"/>
    <property type="match status" value="1"/>
</dbReference>
<dbReference type="InterPro" id="IPR001806">
    <property type="entry name" value="Small_GTPase"/>
</dbReference>
<accession>B3S9A2</accession>
<dbReference type="Gene3D" id="3.40.50.300">
    <property type="entry name" value="P-loop containing nucleotide triphosphate hydrolases"/>
    <property type="match status" value="1"/>
</dbReference>
<dbReference type="GO" id="GO:0003924">
    <property type="term" value="F:GTPase activity"/>
    <property type="evidence" value="ECO:0000318"/>
    <property type="project" value="GO_Central"/>
</dbReference>
<proteinExistence type="inferred from homology"/>
<comment type="subcellular location">
    <subcellularLocation>
        <location evidence="1">Cell projection</location>
        <location evidence="1">Cilium</location>
        <location evidence="1">Flagellum</location>
    </subcellularLocation>
</comment>
<evidence type="ECO:0000313" key="9">
    <source>
        <dbReference type="Proteomes" id="UP000009022"/>
    </source>
</evidence>
<keyword evidence="7" id="KW-0966">Cell projection</keyword>